<name>A0A0F9NBM0_9ZZZZ</name>
<organism evidence="1">
    <name type="scientific">marine sediment metagenome</name>
    <dbReference type="NCBI Taxonomy" id="412755"/>
    <lineage>
        <taxon>unclassified sequences</taxon>
        <taxon>metagenomes</taxon>
        <taxon>ecological metagenomes</taxon>
    </lineage>
</organism>
<comment type="caution">
    <text evidence="1">The sequence shown here is derived from an EMBL/GenBank/DDBJ whole genome shotgun (WGS) entry which is preliminary data.</text>
</comment>
<reference evidence="1" key="1">
    <citation type="journal article" date="2015" name="Nature">
        <title>Complex archaea that bridge the gap between prokaryotes and eukaryotes.</title>
        <authorList>
            <person name="Spang A."/>
            <person name="Saw J.H."/>
            <person name="Jorgensen S.L."/>
            <person name="Zaremba-Niedzwiedzka K."/>
            <person name="Martijn J."/>
            <person name="Lind A.E."/>
            <person name="van Eijk R."/>
            <person name="Schleper C."/>
            <person name="Guy L."/>
            <person name="Ettema T.J."/>
        </authorList>
    </citation>
    <scope>NUCLEOTIDE SEQUENCE</scope>
</reference>
<sequence>MKINLNKVDDGLGGEWWHHIHSSNFGFSEKLADIDNYEVQEGDVLIHKEIQEGERFPAIKYHVVSGKTSHIAEKKEVNELLGMRLVEEVKKNKKFPPCSSLGHTIKIITRNVFMRRKSGEWIITLLLHMLKYIVYAVI</sequence>
<proteinExistence type="predicted"/>
<evidence type="ECO:0000313" key="1">
    <source>
        <dbReference type="EMBL" id="KKN16890.1"/>
    </source>
</evidence>
<dbReference type="EMBL" id="LAZR01003571">
    <property type="protein sequence ID" value="KKN16890.1"/>
    <property type="molecule type" value="Genomic_DNA"/>
</dbReference>
<gene>
    <name evidence="1" type="ORF">LCGC14_0971290</name>
</gene>
<accession>A0A0F9NBM0</accession>
<protein>
    <submittedName>
        <fullName evidence="1">Uncharacterized protein</fullName>
    </submittedName>
</protein>
<dbReference type="AlphaFoldDB" id="A0A0F9NBM0"/>